<dbReference type="GO" id="GO:0004674">
    <property type="term" value="F:protein serine/threonine kinase activity"/>
    <property type="evidence" value="ECO:0007669"/>
    <property type="project" value="TreeGrafter"/>
</dbReference>
<evidence type="ECO:0000256" key="1">
    <source>
        <dbReference type="ARBA" id="ARBA00022741"/>
    </source>
</evidence>
<feature type="domain" description="Protein kinase" evidence="3">
    <location>
        <begin position="1"/>
        <end position="223"/>
    </location>
</feature>
<dbReference type="PROSITE" id="PS00108">
    <property type="entry name" value="PROTEIN_KINASE_ST"/>
    <property type="match status" value="1"/>
</dbReference>
<accession>A0A0C2ZEZ9</accession>
<sequence length="228" mass="24824">EALVWSKLHHKNIVPLLGFATIFDASASLISPWQERGNAHGYVQDRKVDPRPLCIQLVGVARGLDYLHSHASGSIVHSDLKGENVLIADDGRALLADFGSSFLVESSVAVTRVGPRRGGTPRWMAPELFDDKTPSVQSDIWAFGMTALELFTRQEPFQGISTGAVMARIIRGPPDLPAAELTCDRLTDAWRSICMGCWQQDPASRPSASDVLANIGRVGCSLFEGRLM</sequence>
<evidence type="ECO:0000259" key="3">
    <source>
        <dbReference type="PROSITE" id="PS50011"/>
    </source>
</evidence>
<dbReference type="GO" id="GO:0005524">
    <property type="term" value="F:ATP binding"/>
    <property type="evidence" value="ECO:0007669"/>
    <property type="project" value="UniProtKB-KW"/>
</dbReference>
<dbReference type="Proteomes" id="UP000053989">
    <property type="component" value="Unassembled WGS sequence"/>
</dbReference>
<gene>
    <name evidence="4" type="ORF">SCLCIDRAFT_1167735</name>
</gene>
<proteinExistence type="predicted"/>
<dbReference type="Pfam" id="PF07714">
    <property type="entry name" value="PK_Tyr_Ser-Thr"/>
    <property type="match status" value="1"/>
</dbReference>
<organism evidence="4 5">
    <name type="scientific">Scleroderma citrinum Foug A</name>
    <dbReference type="NCBI Taxonomy" id="1036808"/>
    <lineage>
        <taxon>Eukaryota</taxon>
        <taxon>Fungi</taxon>
        <taxon>Dikarya</taxon>
        <taxon>Basidiomycota</taxon>
        <taxon>Agaricomycotina</taxon>
        <taxon>Agaricomycetes</taxon>
        <taxon>Agaricomycetidae</taxon>
        <taxon>Boletales</taxon>
        <taxon>Sclerodermatineae</taxon>
        <taxon>Sclerodermataceae</taxon>
        <taxon>Scleroderma</taxon>
    </lineage>
</organism>
<evidence type="ECO:0000313" key="5">
    <source>
        <dbReference type="Proteomes" id="UP000053989"/>
    </source>
</evidence>
<evidence type="ECO:0000313" key="4">
    <source>
        <dbReference type="EMBL" id="KIM51492.1"/>
    </source>
</evidence>
<dbReference type="Gene3D" id="1.10.510.10">
    <property type="entry name" value="Transferase(Phosphotransferase) domain 1"/>
    <property type="match status" value="1"/>
</dbReference>
<dbReference type="InterPro" id="IPR008271">
    <property type="entry name" value="Ser/Thr_kinase_AS"/>
</dbReference>
<keyword evidence="2" id="KW-0067">ATP-binding</keyword>
<feature type="non-terminal residue" evidence="4">
    <location>
        <position position="1"/>
    </location>
</feature>
<dbReference type="InParanoid" id="A0A0C2ZEZ9"/>
<reference evidence="5" key="2">
    <citation type="submission" date="2015-01" db="EMBL/GenBank/DDBJ databases">
        <title>Evolutionary Origins and Diversification of the Mycorrhizal Mutualists.</title>
        <authorList>
            <consortium name="DOE Joint Genome Institute"/>
            <consortium name="Mycorrhizal Genomics Consortium"/>
            <person name="Kohler A."/>
            <person name="Kuo A."/>
            <person name="Nagy L.G."/>
            <person name="Floudas D."/>
            <person name="Copeland A."/>
            <person name="Barry K.W."/>
            <person name="Cichocki N."/>
            <person name="Veneault-Fourrey C."/>
            <person name="LaButti K."/>
            <person name="Lindquist E.A."/>
            <person name="Lipzen A."/>
            <person name="Lundell T."/>
            <person name="Morin E."/>
            <person name="Murat C."/>
            <person name="Riley R."/>
            <person name="Ohm R."/>
            <person name="Sun H."/>
            <person name="Tunlid A."/>
            <person name="Henrissat B."/>
            <person name="Grigoriev I.V."/>
            <person name="Hibbett D.S."/>
            <person name="Martin F."/>
        </authorList>
    </citation>
    <scope>NUCLEOTIDE SEQUENCE [LARGE SCALE GENOMIC DNA]</scope>
    <source>
        <strain evidence="5">Foug A</strain>
    </source>
</reference>
<dbReference type="InterPro" id="IPR000719">
    <property type="entry name" value="Prot_kinase_dom"/>
</dbReference>
<dbReference type="SUPFAM" id="SSF56112">
    <property type="entry name" value="Protein kinase-like (PK-like)"/>
    <property type="match status" value="1"/>
</dbReference>
<dbReference type="InterPro" id="IPR051681">
    <property type="entry name" value="Ser/Thr_Kinases-Pseudokinases"/>
</dbReference>
<reference evidence="4 5" key="1">
    <citation type="submission" date="2014-04" db="EMBL/GenBank/DDBJ databases">
        <authorList>
            <consortium name="DOE Joint Genome Institute"/>
            <person name="Kuo A."/>
            <person name="Kohler A."/>
            <person name="Nagy L.G."/>
            <person name="Floudas D."/>
            <person name="Copeland A."/>
            <person name="Barry K.W."/>
            <person name="Cichocki N."/>
            <person name="Veneault-Fourrey C."/>
            <person name="LaButti K."/>
            <person name="Lindquist E.A."/>
            <person name="Lipzen A."/>
            <person name="Lundell T."/>
            <person name="Morin E."/>
            <person name="Murat C."/>
            <person name="Sun H."/>
            <person name="Tunlid A."/>
            <person name="Henrissat B."/>
            <person name="Grigoriev I.V."/>
            <person name="Hibbett D.S."/>
            <person name="Martin F."/>
            <person name="Nordberg H.P."/>
            <person name="Cantor M.N."/>
            <person name="Hua S.X."/>
        </authorList>
    </citation>
    <scope>NUCLEOTIDE SEQUENCE [LARGE SCALE GENOMIC DNA]</scope>
    <source>
        <strain evidence="4 5">Foug A</strain>
    </source>
</reference>
<dbReference type="SMART" id="SM00220">
    <property type="entry name" value="S_TKc"/>
    <property type="match status" value="1"/>
</dbReference>
<dbReference type="AlphaFoldDB" id="A0A0C2ZEZ9"/>
<keyword evidence="1" id="KW-0547">Nucleotide-binding</keyword>
<dbReference type="PANTHER" id="PTHR44329:SF298">
    <property type="entry name" value="MIXED LINEAGE KINASE DOMAIN-LIKE PROTEIN"/>
    <property type="match status" value="1"/>
</dbReference>
<dbReference type="PANTHER" id="PTHR44329">
    <property type="entry name" value="SERINE/THREONINE-PROTEIN KINASE TNNI3K-RELATED"/>
    <property type="match status" value="1"/>
</dbReference>
<dbReference type="STRING" id="1036808.A0A0C2ZEZ9"/>
<dbReference type="InterPro" id="IPR011009">
    <property type="entry name" value="Kinase-like_dom_sf"/>
</dbReference>
<name>A0A0C2ZEZ9_9AGAM</name>
<dbReference type="HOGENOM" id="CLU_000288_7_18_1"/>
<protein>
    <recommendedName>
        <fullName evidence="3">Protein kinase domain-containing protein</fullName>
    </recommendedName>
</protein>
<keyword evidence="5" id="KW-1185">Reference proteome</keyword>
<dbReference type="PIRSF" id="PIRSF000654">
    <property type="entry name" value="Integrin-linked_kinase"/>
    <property type="match status" value="1"/>
</dbReference>
<dbReference type="InterPro" id="IPR001245">
    <property type="entry name" value="Ser-Thr/Tyr_kinase_cat_dom"/>
</dbReference>
<dbReference type="PROSITE" id="PS50011">
    <property type="entry name" value="PROTEIN_KINASE_DOM"/>
    <property type="match status" value="1"/>
</dbReference>
<dbReference type="OrthoDB" id="346907at2759"/>
<dbReference type="EMBL" id="KN822255">
    <property type="protein sequence ID" value="KIM51492.1"/>
    <property type="molecule type" value="Genomic_DNA"/>
</dbReference>
<evidence type="ECO:0000256" key="2">
    <source>
        <dbReference type="ARBA" id="ARBA00022840"/>
    </source>
</evidence>